<dbReference type="GeneID" id="108738715"/>
<name>A0A1W4X5U0_AGRPL</name>
<organism evidence="2 3">
    <name type="scientific">Agrilus planipennis</name>
    <name type="common">Emerald ash borer</name>
    <name type="synonym">Agrilus marcopoli</name>
    <dbReference type="NCBI Taxonomy" id="224129"/>
    <lineage>
        <taxon>Eukaryota</taxon>
        <taxon>Metazoa</taxon>
        <taxon>Ecdysozoa</taxon>
        <taxon>Arthropoda</taxon>
        <taxon>Hexapoda</taxon>
        <taxon>Insecta</taxon>
        <taxon>Pterygota</taxon>
        <taxon>Neoptera</taxon>
        <taxon>Endopterygota</taxon>
        <taxon>Coleoptera</taxon>
        <taxon>Polyphaga</taxon>
        <taxon>Elateriformia</taxon>
        <taxon>Buprestoidea</taxon>
        <taxon>Buprestidae</taxon>
        <taxon>Agrilinae</taxon>
        <taxon>Agrilus</taxon>
    </lineage>
</organism>
<dbReference type="KEGG" id="apln:108738715"/>
<feature type="chain" id="PRO_5010729093" evidence="1">
    <location>
        <begin position="20"/>
        <end position="114"/>
    </location>
</feature>
<gene>
    <name evidence="3" type="primary">LOC108738715</name>
</gene>
<dbReference type="InParanoid" id="A0A1W4X5U0"/>
<dbReference type="AlphaFoldDB" id="A0A1W4X5U0"/>
<feature type="signal peptide" evidence="1">
    <location>
        <begin position="1"/>
        <end position="19"/>
    </location>
</feature>
<proteinExistence type="predicted"/>
<protein>
    <submittedName>
        <fullName evidence="3">Uncharacterized protein LOC108738715</fullName>
    </submittedName>
</protein>
<evidence type="ECO:0000256" key="1">
    <source>
        <dbReference type="SAM" id="SignalP"/>
    </source>
</evidence>
<evidence type="ECO:0000313" key="2">
    <source>
        <dbReference type="Proteomes" id="UP000192223"/>
    </source>
</evidence>
<evidence type="ECO:0000313" key="3">
    <source>
        <dbReference type="RefSeq" id="XP_018327753.1"/>
    </source>
</evidence>
<dbReference type="RefSeq" id="XP_018327753.1">
    <property type="nucleotide sequence ID" value="XM_018472251.1"/>
</dbReference>
<sequence>MSKCLIASLALLLIHSSSGQQCSTLSFQRLCVTDGANVVLENEKLSMTINKTRGQISALYYNSRVDPGIRSTNLLRGGSGYYLANVVVDGSSLAVEPVMGNMEITQNVSVATKM</sequence>
<accession>A0A1W4X5U0</accession>
<reference evidence="3" key="1">
    <citation type="submission" date="2025-08" db="UniProtKB">
        <authorList>
            <consortium name="RefSeq"/>
        </authorList>
    </citation>
    <scope>IDENTIFICATION</scope>
    <source>
        <tissue evidence="3">Entire body</tissue>
    </source>
</reference>
<keyword evidence="2" id="KW-1185">Reference proteome</keyword>
<keyword evidence="1" id="KW-0732">Signal</keyword>
<dbReference type="Proteomes" id="UP000192223">
    <property type="component" value="Unplaced"/>
</dbReference>
<dbReference type="OrthoDB" id="1857872at2759"/>